<dbReference type="VEuPathDB" id="FungiDB:RhiirA1_530410"/>
<feature type="signal peptide" evidence="4">
    <location>
        <begin position="1"/>
        <end position="20"/>
    </location>
</feature>
<feature type="chain" id="PRO_5014793506" description="Galactose oxidase" evidence="4">
    <location>
        <begin position="21"/>
        <end position="583"/>
    </location>
</feature>
<proteinExistence type="predicted"/>
<dbReference type="AlphaFoldDB" id="A0A2N0SD40"/>
<accession>A0A2N0SD40</accession>
<comment type="caution">
    <text evidence="5">The sequence shown here is derived from an EMBL/GenBank/DDBJ whole genome shotgun (WGS) entry which is preliminary data.</text>
</comment>
<keyword evidence="3" id="KW-0812">Transmembrane</keyword>
<dbReference type="Proteomes" id="UP000232688">
    <property type="component" value="Unassembled WGS sequence"/>
</dbReference>
<organism evidence="5 6">
    <name type="scientific">Rhizophagus irregularis</name>
    <dbReference type="NCBI Taxonomy" id="588596"/>
    <lineage>
        <taxon>Eukaryota</taxon>
        <taxon>Fungi</taxon>
        <taxon>Fungi incertae sedis</taxon>
        <taxon>Mucoromycota</taxon>
        <taxon>Glomeromycotina</taxon>
        <taxon>Glomeromycetes</taxon>
        <taxon>Glomerales</taxon>
        <taxon>Glomeraceae</taxon>
        <taxon>Rhizophagus</taxon>
    </lineage>
</organism>
<dbReference type="VEuPathDB" id="FungiDB:FUN_018673"/>
<evidence type="ECO:0000256" key="4">
    <source>
        <dbReference type="SAM" id="SignalP"/>
    </source>
</evidence>
<evidence type="ECO:0000256" key="2">
    <source>
        <dbReference type="ARBA" id="ARBA00022737"/>
    </source>
</evidence>
<keyword evidence="3" id="KW-1133">Transmembrane helix</keyword>
<evidence type="ECO:0000256" key="3">
    <source>
        <dbReference type="SAM" id="Phobius"/>
    </source>
</evidence>
<reference evidence="5 6" key="2">
    <citation type="submission" date="2017-10" db="EMBL/GenBank/DDBJ databases">
        <title>Genome analyses suggest a sexual origin of heterokaryosis in a supposedly ancient asexual fungus.</title>
        <authorList>
            <person name="Corradi N."/>
            <person name="Sedzielewska K."/>
            <person name="Noel J."/>
            <person name="Charron P."/>
            <person name="Farinelli L."/>
            <person name="Marton T."/>
            <person name="Kruger M."/>
            <person name="Pelin A."/>
            <person name="Brachmann A."/>
            <person name="Corradi N."/>
        </authorList>
    </citation>
    <scope>NUCLEOTIDE SEQUENCE [LARGE SCALE GENOMIC DNA]</scope>
    <source>
        <strain evidence="5 6">A1</strain>
    </source>
</reference>
<evidence type="ECO:0000256" key="1">
    <source>
        <dbReference type="ARBA" id="ARBA00022441"/>
    </source>
</evidence>
<dbReference type="SUPFAM" id="SSF117281">
    <property type="entry name" value="Kelch motif"/>
    <property type="match status" value="2"/>
</dbReference>
<dbReference type="PANTHER" id="PTHR46093">
    <property type="entry name" value="ACYL-COA-BINDING DOMAIN-CONTAINING PROTEIN 5"/>
    <property type="match status" value="1"/>
</dbReference>
<name>A0A2N0SD40_9GLOM</name>
<protein>
    <recommendedName>
        <fullName evidence="7">Galactose oxidase</fullName>
    </recommendedName>
</protein>
<dbReference type="PANTHER" id="PTHR46093:SF3">
    <property type="entry name" value="ACYL-COA-BINDING DOMAIN-CONTAINING PROTEIN 4"/>
    <property type="match status" value="1"/>
</dbReference>
<reference evidence="5 6" key="1">
    <citation type="submission" date="2017-10" db="EMBL/GenBank/DDBJ databases">
        <title>Extensive intraspecific genome diversity in a model arbuscular mycorrhizal fungus.</title>
        <authorList>
            <person name="Chen E.C.H."/>
            <person name="Morin E."/>
            <person name="Baudet D."/>
            <person name="Noel J."/>
            <person name="Ndikumana S."/>
            <person name="Charron P."/>
            <person name="St-Onge C."/>
            <person name="Giorgi J."/>
            <person name="Grigoriev I.V."/>
            <person name="Roux C."/>
            <person name="Martin F.M."/>
            <person name="Corradi N."/>
        </authorList>
    </citation>
    <scope>NUCLEOTIDE SEQUENCE [LARGE SCALE GENOMIC DNA]</scope>
    <source>
        <strain evidence="5 6">A1</strain>
    </source>
</reference>
<dbReference type="Pfam" id="PF24681">
    <property type="entry name" value="Kelch_KLHDC2_KLHL20_DRC7"/>
    <property type="match status" value="1"/>
</dbReference>
<dbReference type="VEuPathDB" id="FungiDB:FUN_018674"/>
<evidence type="ECO:0000313" key="6">
    <source>
        <dbReference type="Proteomes" id="UP000232688"/>
    </source>
</evidence>
<keyword evidence="1" id="KW-0880">Kelch repeat</keyword>
<evidence type="ECO:0008006" key="7">
    <source>
        <dbReference type="Google" id="ProtNLM"/>
    </source>
</evidence>
<feature type="transmembrane region" description="Helical" evidence="3">
    <location>
        <begin position="517"/>
        <end position="542"/>
    </location>
</feature>
<sequence length="583" mass="63961">MKNFTLFLITLLCLSQIINAQLSPNVRKLFSTVHIEKKLYVYGGFMDNENANAQKTPDDRFFYLDVSIPFDTSNLPWRAIPDNAKNLPLESLSSIFTGGLAASVGGVKNETIFFLNNEKDNTTSPVHSYNSLNNVWNTQNLSGVRPIGRNQMRAITDNNGKIYLLTGFDFTAQEVNRANGLFICDTINLNCVIKDAPLSRLGYGVTLLPNGNLVYMGGGDRNYVPISDGFKVIYLYDPINDKWDSKVTTGNIPPADVGITTVLGLSGDKIILFGGVKPIGRNQITAVTDYTGKIYLLTGFDIIAQGVKRTNGLFICDTINSNCVIKDAPLSRLGYGVTLLPNGNLVYMGGSDKTFAPISDNFKLIYIYDTINDRWDSKITIGNFPPSDAGVTTVLGLNGDKIILFGGVNGDDNNLYVLNLANFEWYVPKTRGKGPVFKRGQHCANVIGKYMVLTFGSNGVTEVKYRSSGESDVLLLDISNDSEYVWTTSFDPTSLVTTNSTSSVPLPSNSSGSKNDLVVKIGISVGLIVLIIIILIVIFLFIRRRKNEQSAIPTPGNAYYDKRKNAKMVIPTPGSIHYDKTNI</sequence>
<dbReference type="Gene3D" id="2.120.10.80">
    <property type="entry name" value="Kelch-type beta propeller"/>
    <property type="match status" value="2"/>
</dbReference>
<dbReference type="VEuPathDB" id="FungiDB:RhiirFUN_015106"/>
<keyword evidence="2" id="KW-0677">Repeat</keyword>
<gene>
    <name evidence="5" type="ORF">RhiirA1_530410</name>
</gene>
<keyword evidence="4" id="KW-0732">Signal</keyword>
<dbReference type="InterPro" id="IPR015915">
    <property type="entry name" value="Kelch-typ_b-propeller"/>
</dbReference>
<evidence type="ECO:0000313" key="5">
    <source>
        <dbReference type="EMBL" id="PKC73468.1"/>
    </source>
</evidence>
<keyword evidence="3" id="KW-0472">Membrane</keyword>
<dbReference type="EMBL" id="LLXH01000086">
    <property type="protein sequence ID" value="PKC73468.1"/>
    <property type="molecule type" value="Genomic_DNA"/>
</dbReference>